<comment type="caution">
    <text evidence="1">The sequence shown here is derived from an EMBL/GenBank/DDBJ whole genome shotgun (WGS) entry which is preliminary data.</text>
</comment>
<proteinExistence type="predicted"/>
<evidence type="ECO:0000313" key="1">
    <source>
        <dbReference type="EMBL" id="KAF3498565.1"/>
    </source>
</evidence>
<keyword evidence="2" id="KW-1185">Reference proteome</keyword>
<dbReference type="EMBL" id="QGKV02002055">
    <property type="protein sequence ID" value="KAF3498565.1"/>
    <property type="molecule type" value="Genomic_DNA"/>
</dbReference>
<organism evidence="1 2">
    <name type="scientific">Brassica cretica</name>
    <name type="common">Mustard</name>
    <dbReference type="NCBI Taxonomy" id="69181"/>
    <lineage>
        <taxon>Eukaryota</taxon>
        <taxon>Viridiplantae</taxon>
        <taxon>Streptophyta</taxon>
        <taxon>Embryophyta</taxon>
        <taxon>Tracheophyta</taxon>
        <taxon>Spermatophyta</taxon>
        <taxon>Magnoliopsida</taxon>
        <taxon>eudicotyledons</taxon>
        <taxon>Gunneridae</taxon>
        <taxon>Pentapetalae</taxon>
        <taxon>rosids</taxon>
        <taxon>malvids</taxon>
        <taxon>Brassicales</taxon>
        <taxon>Brassicaceae</taxon>
        <taxon>Brassiceae</taxon>
        <taxon>Brassica</taxon>
    </lineage>
</organism>
<reference evidence="1 2" key="1">
    <citation type="journal article" date="2020" name="BMC Genomics">
        <title>Intraspecific diversification of the crop wild relative Brassica cretica Lam. using demographic model selection.</title>
        <authorList>
            <person name="Kioukis A."/>
            <person name="Michalopoulou V.A."/>
            <person name="Briers L."/>
            <person name="Pirintsos S."/>
            <person name="Studholme D.J."/>
            <person name="Pavlidis P."/>
            <person name="Sarris P.F."/>
        </authorList>
    </citation>
    <scope>NUCLEOTIDE SEQUENCE [LARGE SCALE GENOMIC DNA]</scope>
    <source>
        <strain evidence="2">cv. PFS-1207/04</strain>
    </source>
</reference>
<accession>A0ABQ7ALV8</accession>
<dbReference type="Proteomes" id="UP000266723">
    <property type="component" value="Unassembled WGS sequence"/>
</dbReference>
<evidence type="ECO:0000313" key="2">
    <source>
        <dbReference type="Proteomes" id="UP000266723"/>
    </source>
</evidence>
<sequence>MWSSDCYLPRLMIVTPIIPQSQAYHDFADQRSFFGNFSDPHFSLPSISRVLYLTIDDPYLIGILNAESYDGFFTTVESLIDGTGDFSVEKEFMSHVSTSCAMHLLAYLLALYKSHVGHKLFAPAACSFLHTGDLTLGWEGTSLASGDRKYSENLGSTIEKHRPCHFRSSTIGGVTSTLCKYGLDSLVHDHSLISLQQALQKSGALSFWHHFDDCSDKNHTDYREEIHQVLCKALEEISIEKQYHDKCMSMETLAFTLVACHLELVPET</sequence>
<protein>
    <submittedName>
        <fullName evidence="1">Uncharacterized protein</fullName>
    </submittedName>
</protein>
<gene>
    <name evidence="1" type="ORF">DY000_02057412</name>
</gene>
<name>A0ABQ7ALV8_BRACR</name>